<evidence type="ECO:0000313" key="2">
    <source>
        <dbReference type="EMBL" id="VVA99692.1"/>
    </source>
</evidence>
<feature type="region of interest" description="Disordered" evidence="1">
    <location>
        <begin position="1"/>
        <end position="47"/>
    </location>
</feature>
<feature type="compositionally biased region" description="Low complexity" evidence="1">
    <location>
        <begin position="201"/>
        <end position="214"/>
    </location>
</feature>
<comment type="caution">
    <text evidence="2">The sequence shown here is derived from an EMBL/GenBank/DDBJ whole genome shotgun (WGS) entry which is preliminary data.</text>
</comment>
<feature type="region of interest" description="Disordered" evidence="1">
    <location>
        <begin position="114"/>
        <end position="285"/>
    </location>
</feature>
<sequence>MENASENLTSAPAAANTTGTTGVPTALPPAPTSTGTPEVPTGPATQSTTRFLQERILTHLLKTQEEFDKEFDPHTSWSEQRGLFSDSLDRPLHNMQERFDVLNFDLFFSQWQEDDKHSPRGFSDPRDSGINEAQPTATTEQVPSQPGITGAQSTATTEQVPSQPRPKTRSSTTAAASNATPVRSSTTAAASNATPIHMTRSSSAAVAASQAPTSVLRREPAATAQRGKPRKEATSTGISVGKTSASGSRRGGRARVSTREEGTRQVPVQEEEEESEGSIEFRKNV</sequence>
<feature type="compositionally biased region" description="Polar residues" evidence="1">
    <location>
        <begin position="234"/>
        <end position="243"/>
    </location>
</feature>
<feature type="compositionally biased region" description="Basic and acidic residues" evidence="1">
    <location>
        <begin position="114"/>
        <end position="129"/>
    </location>
</feature>
<accession>A0A565BDD6</accession>
<evidence type="ECO:0000313" key="3">
    <source>
        <dbReference type="Proteomes" id="UP000489600"/>
    </source>
</evidence>
<feature type="compositionally biased region" description="Polar residues" evidence="1">
    <location>
        <begin position="1"/>
        <end position="10"/>
    </location>
</feature>
<dbReference type="EMBL" id="CABITT030000003">
    <property type="protein sequence ID" value="VVA99692.1"/>
    <property type="molecule type" value="Genomic_DNA"/>
</dbReference>
<feature type="compositionally biased region" description="Polar residues" evidence="1">
    <location>
        <begin position="131"/>
        <end position="162"/>
    </location>
</feature>
<feature type="compositionally biased region" description="Low complexity" evidence="1">
    <location>
        <begin position="11"/>
        <end position="25"/>
    </location>
</feature>
<feature type="compositionally biased region" description="Low complexity" evidence="1">
    <location>
        <begin position="169"/>
        <end position="194"/>
    </location>
</feature>
<gene>
    <name evidence="2" type="ORF">ANE_LOCUS10137</name>
</gene>
<protein>
    <submittedName>
        <fullName evidence="2">Uncharacterized protein</fullName>
    </submittedName>
</protein>
<dbReference type="AlphaFoldDB" id="A0A565BDD6"/>
<evidence type="ECO:0000256" key="1">
    <source>
        <dbReference type="SAM" id="MobiDB-lite"/>
    </source>
</evidence>
<name>A0A565BDD6_9BRAS</name>
<organism evidence="2 3">
    <name type="scientific">Arabis nemorensis</name>
    <dbReference type="NCBI Taxonomy" id="586526"/>
    <lineage>
        <taxon>Eukaryota</taxon>
        <taxon>Viridiplantae</taxon>
        <taxon>Streptophyta</taxon>
        <taxon>Embryophyta</taxon>
        <taxon>Tracheophyta</taxon>
        <taxon>Spermatophyta</taxon>
        <taxon>Magnoliopsida</taxon>
        <taxon>eudicotyledons</taxon>
        <taxon>Gunneridae</taxon>
        <taxon>Pentapetalae</taxon>
        <taxon>rosids</taxon>
        <taxon>malvids</taxon>
        <taxon>Brassicales</taxon>
        <taxon>Brassicaceae</taxon>
        <taxon>Arabideae</taxon>
        <taxon>Arabis</taxon>
    </lineage>
</organism>
<dbReference type="Proteomes" id="UP000489600">
    <property type="component" value="Unassembled WGS sequence"/>
</dbReference>
<reference evidence="2" key="1">
    <citation type="submission" date="2019-07" db="EMBL/GenBank/DDBJ databases">
        <authorList>
            <person name="Dittberner H."/>
        </authorList>
    </citation>
    <scope>NUCLEOTIDE SEQUENCE [LARGE SCALE GENOMIC DNA]</scope>
</reference>
<keyword evidence="3" id="KW-1185">Reference proteome</keyword>
<proteinExistence type="predicted"/>